<keyword evidence="3" id="KW-0509">mRNA transport</keyword>
<dbReference type="Gene3D" id="6.10.140.1350">
    <property type="match status" value="1"/>
</dbReference>
<dbReference type="GO" id="GO:0005643">
    <property type="term" value="C:nuclear pore"/>
    <property type="evidence" value="ECO:0007669"/>
    <property type="project" value="UniProtKB-SubCell"/>
</dbReference>
<protein>
    <submittedName>
        <fullName evidence="9">Uncharacterized protein</fullName>
    </submittedName>
</protein>
<feature type="compositionally biased region" description="Polar residues" evidence="8">
    <location>
        <begin position="44"/>
        <end position="58"/>
    </location>
</feature>
<dbReference type="PANTHER" id="PTHR13437:SF2">
    <property type="entry name" value="NUCLEOPORIN P58_P45"/>
    <property type="match status" value="1"/>
</dbReference>
<keyword evidence="10" id="KW-1185">Reference proteome</keyword>
<dbReference type="Proteomes" id="UP000475862">
    <property type="component" value="Unassembled WGS sequence"/>
</dbReference>
<accession>A0A6G0U8P3</accession>
<feature type="compositionally biased region" description="Low complexity" evidence="8">
    <location>
        <begin position="33"/>
        <end position="43"/>
    </location>
</feature>
<dbReference type="GO" id="GO:0017056">
    <property type="term" value="F:structural constituent of nuclear pore"/>
    <property type="evidence" value="ECO:0007669"/>
    <property type="project" value="InterPro"/>
</dbReference>
<reference evidence="9 10" key="1">
    <citation type="submission" date="2019-08" db="EMBL/GenBank/DDBJ databases">
        <title>The genome of the soybean aphid Biotype 1, its phylome, world population structure and adaptation to the North American continent.</title>
        <authorList>
            <person name="Giordano R."/>
            <person name="Donthu R.K."/>
            <person name="Hernandez A.G."/>
            <person name="Wright C.L."/>
            <person name="Zimin A.V."/>
        </authorList>
    </citation>
    <scope>NUCLEOTIDE SEQUENCE [LARGE SCALE GENOMIC DNA]</scope>
    <source>
        <tissue evidence="9">Whole aphids</tissue>
    </source>
</reference>
<sequence>MSMFNLSGSTPANNAGNTATPQFGFGTSLGGWPSSSTPSTTTSFGNLGATNNKQTTNTPFSSFGNVGAPTTSLSFGVNTSLATTTTKPGFSLGNNAASNAPLNLSFGSTATTAATSASPFSLGTASNIKPTASLTGTQLTLGTTTNVTTSTAPVSRGLGGLDTTSNLNQAQNKAVPALEMPVPNEILQLVNNLKDFLKQQKTMSTELARMSSKGSNEVAGDITMCQKNLQFIEHNLDKQKTSVEKLKYETNKCLQDFEIAQRNHDHPAMVQTDMESNIKYFAELIKSLQEKGNILKNEIENTQQYLATLPYNNNVTVDELRRIGEMYYKNVIALAGHLHGIHNEVQVLKARHLSFRKEILNDHTNIFQLNPNPSSSSFFTSRPDTTGPNPFSGLNITASAALNLGTFGLDQSGVLQNQDASNVQSNFGTNSLFGANTQLNNTSQFQGIFSSHK</sequence>
<evidence type="ECO:0000256" key="2">
    <source>
        <dbReference type="ARBA" id="ARBA00022448"/>
    </source>
</evidence>
<dbReference type="GO" id="GO:0015031">
    <property type="term" value="P:protein transport"/>
    <property type="evidence" value="ECO:0007669"/>
    <property type="project" value="UniProtKB-KW"/>
</dbReference>
<comment type="caution">
    <text evidence="9">The sequence shown here is derived from an EMBL/GenBank/DDBJ whole genome shotgun (WGS) entry which is preliminary data.</text>
</comment>
<dbReference type="InterPro" id="IPR024882">
    <property type="entry name" value="NUP58/p45/49"/>
</dbReference>
<evidence type="ECO:0000256" key="5">
    <source>
        <dbReference type="ARBA" id="ARBA00023010"/>
    </source>
</evidence>
<feature type="compositionally biased region" description="Polar residues" evidence="8">
    <location>
        <begin position="1"/>
        <end position="21"/>
    </location>
</feature>
<name>A0A6G0U8P3_APHGL</name>
<dbReference type="EMBL" id="VYZN01000001">
    <property type="protein sequence ID" value="KAE9545505.1"/>
    <property type="molecule type" value="Genomic_DNA"/>
</dbReference>
<dbReference type="GO" id="GO:0051028">
    <property type="term" value="P:mRNA transport"/>
    <property type="evidence" value="ECO:0007669"/>
    <property type="project" value="UniProtKB-KW"/>
</dbReference>
<keyword evidence="7" id="KW-0539">Nucleus</keyword>
<evidence type="ECO:0000313" key="10">
    <source>
        <dbReference type="Proteomes" id="UP000475862"/>
    </source>
</evidence>
<proteinExistence type="predicted"/>
<evidence type="ECO:0000256" key="6">
    <source>
        <dbReference type="ARBA" id="ARBA00023132"/>
    </source>
</evidence>
<keyword evidence="5" id="KW-0811">Translocation</keyword>
<dbReference type="AlphaFoldDB" id="A0A6G0U8P3"/>
<evidence type="ECO:0000313" key="9">
    <source>
        <dbReference type="EMBL" id="KAE9545505.1"/>
    </source>
</evidence>
<evidence type="ECO:0000256" key="3">
    <source>
        <dbReference type="ARBA" id="ARBA00022816"/>
    </source>
</evidence>
<dbReference type="Pfam" id="PF15967">
    <property type="entry name" value="Nucleoporin_FG2"/>
    <property type="match status" value="1"/>
</dbReference>
<dbReference type="PANTHER" id="PTHR13437">
    <property type="entry name" value="NUCLEOPORIN P58/P45 NUCLEOPORIN-LIKE PROTEIN 1"/>
    <property type="match status" value="1"/>
</dbReference>
<gene>
    <name evidence="9" type="ORF">AGLY_001048</name>
</gene>
<evidence type="ECO:0000256" key="8">
    <source>
        <dbReference type="SAM" id="MobiDB-lite"/>
    </source>
</evidence>
<evidence type="ECO:0000256" key="1">
    <source>
        <dbReference type="ARBA" id="ARBA00004567"/>
    </source>
</evidence>
<comment type="subcellular location">
    <subcellularLocation>
        <location evidence="1">Nucleus</location>
        <location evidence="1">Nuclear pore complex</location>
    </subcellularLocation>
</comment>
<dbReference type="GO" id="GO:0008139">
    <property type="term" value="F:nuclear localization sequence binding"/>
    <property type="evidence" value="ECO:0007669"/>
    <property type="project" value="InterPro"/>
</dbReference>
<evidence type="ECO:0000256" key="4">
    <source>
        <dbReference type="ARBA" id="ARBA00022927"/>
    </source>
</evidence>
<keyword evidence="4" id="KW-0653">Protein transport</keyword>
<keyword evidence="2" id="KW-0813">Transport</keyword>
<dbReference type="OrthoDB" id="2538017at2759"/>
<keyword evidence="6" id="KW-0906">Nuclear pore complex</keyword>
<feature type="region of interest" description="Disordered" evidence="8">
    <location>
        <begin position="1"/>
        <end position="58"/>
    </location>
</feature>
<evidence type="ECO:0000256" key="7">
    <source>
        <dbReference type="ARBA" id="ARBA00023242"/>
    </source>
</evidence>
<organism evidence="9 10">
    <name type="scientific">Aphis glycines</name>
    <name type="common">Soybean aphid</name>
    <dbReference type="NCBI Taxonomy" id="307491"/>
    <lineage>
        <taxon>Eukaryota</taxon>
        <taxon>Metazoa</taxon>
        <taxon>Ecdysozoa</taxon>
        <taxon>Arthropoda</taxon>
        <taxon>Hexapoda</taxon>
        <taxon>Insecta</taxon>
        <taxon>Pterygota</taxon>
        <taxon>Neoptera</taxon>
        <taxon>Paraneoptera</taxon>
        <taxon>Hemiptera</taxon>
        <taxon>Sternorrhyncha</taxon>
        <taxon>Aphidomorpha</taxon>
        <taxon>Aphidoidea</taxon>
        <taxon>Aphididae</taxon>
        <taxon>Aphidini</taxon>
        <taxon>Aphis</taxon>
        <taxon>Aphis</taxon>
    </lineage>
</organism>